<name>A0A174V7T5_9FIRM</name>
<feature type="chain" id="PRO_5039200165" description="Lipoprotein" evidence="1">
    <location>
        <begin position="20"/>
        <end position="163"/>
    </location>
</feature>
<protein>
    <recommendedName>
        <fullName evidence="4">Lipoprotein</fullName>
    </recommendedName>
</protein>
<reference evidence="2 3" key="1">
    <citation type="submission" date="2015-09" db="EMBL/GenBank/DDBJ databases">
        <authorList>
            <consortium name="Pathogen Informatics"/>
        </authorList>
    </citation>
    <scope>NUCLEOTIDE SEQUENCE [LARGE SCALE GENOMIC DNA]</scope>
    <source>
        <strain evidence="2 3">2789STDY5834939</strain>
    </source>
</reference>
<dbReference type="AlphaFoldDB" id="A0A174V7T5"/>
<organism evidence="2 3">
    <name type="scientific">Anaerotruncus colihominis</name>
    <dbReference type="NCBI Taxonomy" id="169435"/>
    <lineage>
        <taxon>Bacteria</taxon>
        <taxon>Bacillati</taxon>
        <taxon>Bacillota</taxon>
        <taxon>Clostridia</taxon>
        <taxon>Eubacteriales</taxon>
        <taxon>Oscillospiraceae</taxon>
        <taxon>Anaerotruncus</taxon>
    </lineage>
</organism>
<dbReference type="OrthoDB" id="1860016at2"/>
<feature type="signal peptide" evidence="1">
    <location>
        <begin position="1"/>
        <end position="19"/>
    </location>
</feature>
<evidence type="ECO:0000256" key="1">
    <source>
        <dbReference type="SAM" id="SignalP"/>
    </source>
</evidence>
<gene>
    <name evidence="2" type="ORF">ERS852551_03785</name>
</gene>
<sequence>MKKIMAVMLSLLACTVLPAGCNTSSESNEEQSLKVYSFSGENEYISVSNGVIILDGKDEICYGGDLKVMSDDFANITTYSTTIYINGSEKETLLSNGVDDQTGETIDVSGNVGQISGDILRDSDADKLTDNLWFELKTTNLNGEESTYRVQLETTEITKEVKK</sequence>
<proteinExistence type="predicted"/>
<evidence type="ECO:0000313" key="2">
    <source>
        <dbReference type="EMBL" id="CUQ27239.1"/>
    </source>
</evidence>
<evidence type="ECO:0008006" key="4">
    <source>
        <dbReference type="Google" id="ProtNLM"/>
    </source>
</evidence>
<evidence type="ECO:0000313" key="3">
    <source>
        <dbReference type="Proteomes" id="UP000095765"/>
    </source>
</evidence>
<dbReference type="Proteomes" id="UP000095765">
    <property type="component" value="Unassembled WGS sequence"/>
</dbReference>
<dbReference type="RefSeq" id="WP_055246254.1">
    <property type="nucleotide sequence ID" value="NZ_CZBE01000060.1"/>
</dbReference>
<dbReference type="EMBL" id="CZBE01000060">
    <property type="protein sequence ID" value="CUQ27239.1"/>
    <property type="molecule type" value="Genomic_DNA"/>
</dbReference>
<keyword evidence="1" id="KW-0732">Signal</keyword>
<accession>A0A174V7T5</accession>